<evidence type="ECO:0000313" key="1">
    <source>
        <dbReference type="EMBL" id="RKS75137.1"/>
    </source>
</evidence>
<gene>
    <name evidence="1" type="ORF">BDK61_4677</name>
</gene>
<sequence>MRIAPLGELQGLDVVRSVTRSPGHLAVEIVPPARYSGTSSILFRRRVGIEVRLEPIEILVDRVDSVEQRVLSLRVSRQGDQYSVIDILLAVFERIVEPCKLFGNTALVVEPSLVVLDHPLGRLATTPVDEVDIEQELVVFDAIQIGCKTVLQ</sequence>
<protein>
    <submittedName>
        <fullName evidence="1">Uncharacterized protein</fullName>
    </submittedName>
</protein>
<proteinExistence type="predicted"/>
<dbReference type="AlphaFoldDB" id="A0A495QQA0"/>
<evidence type="ECO:0000313" key="2">
    <source>
        <dbReference type="Proteomes" id="UP000268233"/>
    </source>
</evidence>
<name>A0A495QQA0_9EURY</name>
<organism evidence="1 2">
    <name type="scientific">Haloarcula quadrata</name>
    <dbReference type="NCBI Taxonomy" id="182779"/>
    <lineage>
        <taxon>Archaea</taxon>
        <taxon>Methanobacteriati</taxon>
        <taxon>Methanobacteriota</taxon>
        <taxon>Stenosarchaea group</taxon>
        <taxon>Halobacteria</taxon>
        <taxon>Halobacteriales</taxon>
        <taxon>Haloarculaceae</taxon>
        <taxon>Haloarcula</taxon>
    </lineage>
</organism>
<comment type="caution">
    <text evidence="1">The sequence shown here is derived from an EMBL/GenBank/DDBJ whole genome shotgun (WGS) entry which is preliminary data.</text>
</comment>
<reference evidence="1 2" key="1">
    <citation type="submission" date="2018-10" db="EMBL/GenBank/DDBJ databases">
        <title>Genomic Encyclopedia of Archaeal and Bacterial Type Strains, Phase II (KMG-II): from individual species to whole genera.</title>
        <authorList>
            <person name="Goeker M."/>
        </authorList>
    </citation>
    <scope>NUCLEOTIDE SEQUENCE [LARGE SCALE GENOMIC DNA]</scope>
    <source>
        <strain evidence="1 2">DSM 11927</strain>
    </source>
</reference>
<dbReference type="Proteomes" id="UP000268233">
    <property type="component" value="Unassembled WGS sequence"/>
</dbReference>
<accession>A0A495QQA0</accession>
<keyword evidence="2" id="KW-1185">Reference proteome</keyword>
<dbReference type="EMBL" id="RBWW01000004">
    <property type="protein sequence ID" value="RKS75137.1"/>
    <property type="molecule type" value="Genomic_DNA"/>
</dbReference>